<organism evidence="2 3">
    <name type="scientific">Candidatus Dojkabacteria bacterium</name>
    <dbReference type="NCBI Taxonomy" id="2099670"/>
    <lineage>
        <taxon>Bacteria</taxon>
        <taxon>Candidatus Dojkabacteria</taxon>
    </lineage>
</organism>
<evidence type="ECO:0000313" key="3">
    <source>
        <dbReference type="Proteomes" id="UP000783287"/>
    </source>
</evidence>
<evidence type="ECO:0000313" key="2">
    <source>
        <dbReference type="EMBL" id="MCA9383391.1"/>
    </source>
</evidence>
<reference evidence="2" key="2">
    <citation type="journal article" date="2021" name="Microbiome">
        <title>Successional dynamics and alternative stable states in a saline activated sludge microbial community over 9 years.</title>
        <authorList>
            <person name="Wang Y."/>
            <person name="Ye J."/>
            <person name="Ju F."/>
            <person name="Liu L."/>
            <person name="Boyd J.A."/>
            <person name="Deng Y."/>
            <person name="Parks D.H."/>
            <person name="Jiang X."/>
            <person name="Yin X."/>
            <person name="Woodcroft B.J."/>
            <person name="Tyson G.W."/>
            <person name="Hugenholtz P."/>
            <person name="Polz M.F."/>
            <person name="Zhang T."/>
        </authorList>
    </citation>
    <scope>NUCLEOTIDE SEQUENCE</scope>
    <source>
        <strain evidence="2">HKST-UBA14</strain>
    </source>
</reference>
<dbReference type="Proteomes" id="UP000783287">
    <property type="component" value="Unassembled WGS sequence"/>
</dbReference>
<protein>
    <submittedName>
        <fullName evidence="2">Uncharacterized protein</fullName>
    </submittedName>
</protein>
<keyword evidence="1" id="KW-0175">Coiled coil</keyword>
<accession>A0A955L5I0</accession>
<name>A0A955L5I0_9BACT</name>
<evidence type="ECO:0000256" key="1">
    <source>
        <dbReference type="SAM" id="Coils"/>
    </source>
</evidence>
<dbReference type="EMBL" id="JAGQLK010000064">
    <property type="protein sequence ID" value="MCA9383391.1"/>
    <property type="molecule type" value="Genomic_DNA"/>
</dbReference>
<comment type="caution">
    <text evidence="2">The sequence shown here is derived from an EMBL/GenBank/DDBJ whole genome shotgun (WGS) entry which is preliminary data.</text>
</comment>
<dbReference type="AlphaFoldDB" id="A0A955L5I0"/>
<feature type="coiled-coil region" evidence="1">
    <location>
        <begin position="51"/>
        <end position="106"/>
    </location>
</feature>
<proteinExistence type="predicted"/>
<sequence>RDERKEMINKFYVKILGREPNQNDLNYFLNIGIKEDELIKKMIDSQEHADLVNARKEVIETKQKYNDQQTELKRLRAYVEDTKKIINNLQNSIQQKNQMYAEMQHKMNSFIYQQKEQERSAPNNAPASTKYTGSFLDKLFKAFSDVFE</sequence>
<feature type="non-terminal residue" evidence="2">
    <location>
        <position position="1"/>
    </location>
</feature>
<gene>
    <name evidence="2" type="ORF">KC909_03435</name>
</gene>
<reference evidence="2" key="1">
    <citation type="submission" date="2020-04" db="EMBL/GenBank/DDBJ databases">
        <authorList>
            <person name="Zhang T."/>
        </authorList>
    </citation>
    <scope>NUCLEOTIDE SEQUENCE</scope>
    <source>
        <strain evidence="2">HKST-UBA14</strain>
    </source>
</reference>